<dbReference type="EMBL" id="BORU01000005">
    <property type="protein sequence ID" value="GIO57900.1"/>
    <property type="molecule type" value="Genomic_DNA"/>
</dbReference>
<comment type="caution">
    <text evidence="1">The sequence shown here is derived from an EMBL/GenBank/DDBJ whole genome shotgun (WGS) entry which is preliminary data.</text>
</comment>
<dbReference type="Pfam" id="PF16263">
    <property type="entry name" value="DUF4917"/>
    <property type="match status" value="1"/>
</dbReference>
<evidence type="ECO:0000313" key="1">
    <source>
        <dbReference type="EMBL" id="GIO57900.1"/>
    </source>
</evidence>
<dbReference type="Proteomes" id="UP000676601">
    <property type="component" value="Unassembled WGS sequence"/>
</dbReference>
<accession>A0ABQ4LNR9</accession>
<name>A0ABQ4LNR9_9BACL</name>
<dbReference type="RefSeq" id="WP_212985928.1">
    <property type="nucleotide sequence ID" value="NZ_BORU01000005.1"/>
</dbReference>
<proteinExistence type="predicted"/>
<gene>
    <name evidence="1" type="ORF">J21TS7_62180</name>
</gene>
<organism evidence="1 2">
    <name type="scientific">Paenibacillus cineris</name>
    <dbReference type="NCBI Taxonomy" id="237530"/>
    <lineage>
        <taxon>Bacteria</taxon>
        <taxon>Bacillati</taxon>
        <taxon>Bacillota</taxon>
        <taxon>Bacilli</taxon>
        <taxon>Bacillales</taxon>
        <taxon>Paenibacillaceae</taxon>
        <taxon>Paenibacillus</taxon>
    </lineage>
</organism>
<reference evidence="1 2" key="1">
    <citation type="submission" date="2021-03" db="EMBL/GenBank/DDBJ databases">
        <title>Antimicrobial resistance genes in bacteria isolated from Japanese honey, and their potential for conferring macrolide and lincosamide resistance in the American foulbrood pathogen Paenibacillus larvae.</title>
        <authorList>
            <person name="Okamoto M."/>
            <person name="Kumagai M."/>
            <person name="Kanamori H."/>
            <person name="Takamatsu D."/>
        </authorList>
    </citation>
    <scope>NUCLEOTIDE SEQUENCE [LARGE SCALE GENOMIC DNA]</scope>
    <source>
        <strain evidence="1 2">J21TS7</strain>
    </source>
</reference>
<protein>
    <submittedName>
        <fullName evidence="1">DUF4917 domain-containing protein</fullName>
    </submittedName>
</protein>
<dbReference type="InterPro" id="IPR032581">
    <property type="entry name" value="DUF4917"/>
</dbReference>
<evidence type="ECO:0000313" key="2">
    <source>
        <dbReference type="Proteomes" id="UP000676601"/>
    </source>
</evidence>
<sequence>MLKKFCEFENPDELLKNILIGNGFSTWFSDRFRYSALLDECTGLDHTDKVLFERLETSNFEACLNALNSARNVNDLYGIQDSHDTSYNRIKNSLIEVIRKVHIDHSEVNGHKFEMAKSLFKKSTNIFTTNYDLLSYWTILKINDELDDGFGDLFYRSEQIRDLHFSEEFKEKREKWIFFLHGALHIYEKSGSVRKMSSSQSRNLLNALEYNIDQGSPPLFVSEGDWRLKHRQIASNPYLRFCMKSLNKLSGSLTIFGHGLDPSADKHIVNTICDSDVERVIYGMYCVNKGRRDIEAEMARIRRDFKDKEVEFFDSNSLFEYTYDPEFANADL</sequence>
<keyword evidence="2" id="KW-1185">Reference proteome</keyword>